<accession>A0A7C1F803</accession>
<name>A0A7C1F803_9THEO</name>
<dbReference type="EMBL" id="DSMV01000186">
    <property type="protein sequence ID" value="HDW51702.1"/>
    <property type="molecule type" value="Genomic_DNA"/>
</dbReference>
<comment type="caution">
    <text evidence="1">The sequence shown here is derived from an EMBL/GenBank/DDBJ whole genome shotgun (WGS) entry which is preliminary data.</text>
</comment>
<organism evidence="1">
    <name type="scientific">Ammonifex degensii</name>
    <dbReference type="NCBI Taxonomy" id="42838"/>
    <lineage>
        <taxon>Bacteria</taxon>
        <taxon>Bacillati</taxon>
        <taxon>Bacillota</taxon>
        <taxon>Clostridia</taxon>
        <taxon>Thermoanaerobacterales</taxon>
        <taxon>Thermoanaerobacteraceae</taxon>
        <taxon>Ammonifex</taxon>
    </lineage>
</organism>
<evidence type="ECO:0000313" key="1">
    <source>
        <dbReference type="EMBL" id="HDW51702.1"/>
    </source>
</evidence>
<proteinExistence type="predicted"/>
<dbReference type="AlphaFoldDB" id="A0A7C1F803"/>
<reference evidence="1" key="1">
    <citation type="journal article" date="2020" name="mSystems">
        <title>Genome- and Community-Level Interaction Insights into Carbon Utilization and Element Cycling Functions of Hydrothermarchaeota in Hydrothermal Sediment.</title>
        <authorList>
            <person name="Zhou Z."/>
            <person name="Liu Y."/>
            <person name="Xu W."/>
            <person name="Pan J."/>
            <person name="Luo Z.H."/>
            <person name="Li M."/>
        </authorList>
    </citation>
    <scope>NUCLEOTIDE SEQUENCE [LARGE SCALE GENOMIC DNA]</scope>
    <source>
        <strain evidence="1">SpSt-301</strain>
    </source>
</reference>
<gene>
    <name evidence="1" type="ORF">ENQ35_03070</name>
</gene>
<sequence>MATVVYVDGRKVEVKTTRPIVTSEQGFSIDAIEWFKLWGVPESAMIFDSNKKGLLVRGGAVSADFQNYNIGKAATSCVALYVGEKGYWSSGSPYDRYPKESDKNEEPMIIKNGILWGGNAVLSGVARLWGGCIPIETHDIGGVVSAKL</sequence>
<protein>
    <submittedName>
        <fullName evidence="1">Uncharacterized protein</fullName>
    </submittedName>
</protein>